<protein>
    <recommendedName>
        <fullName evidence="5">Glycerophosphoryl diester phosphodiesterase membrane domain-containing protein</fullName>
    </recommendedName>
</protein>
<dbReference type="AlphaFoldDB" id="A0A5C5YGA0"/>
<gene>
    <name evidence="3" type="ORF">CA85_10450</name>
</gene>
<comment type="caution">
    <text evidence="3">The sequence shown here is derived from an EMBL/GenBank/DDBJ whole genome shotgun (WGS) entry which is preliminary data.</text>
</comment>
<feature type="compositionally biased region" description="Low complexity" evidence="1">
    <location>
        <begin position="1"/>
        <end position="22"/>
    </location>
</feature>
<evidence type="ECO:0008006" key="5">
    <source>
        <dbReference type="Google" id="ProtNLM"/>
    </source>
</evidence>
<keyword evidence="2" id="KW-0472">Membrane</keyword>
<feature type="region of interest" description="Disordered" evidence="1">
    <location>
        <begin position="1"/>
        <end position="25"/>
    </location>
</feature>
<reference evidence="3 4" key="1">
    <citation type="submission" date="2019-02" db="EMBL/GenBank/DDBJ databases">
        <title>Deep-cultivation of Planctomycetes and their phenomic and genomic characterization uncovers novel biology.</title>
        <authorList>
            <person name="Wiegand S."/>
            <person name="Jogler M."/>
            <person name="Boedeker C."/>
            <person name="Pinto D."/>
            <person name="Vollmers J."/>
            <person name="Rivas-Marin E."/>
            <person name="Kohn T."/>
            <person name="Peeters S.H."/>
            <person name="Heuer A."/>
            <person name="Rast P."/>
            <person name="Oberbeckmann S."/>
            <person name="Bunk B."/>
            <person name="Jeske O."/>
            <person name="Meyerdierks A."/>
            <person name="Storesund J.E."/>
            <person name="Kallscheuer N."/>
            <person name="Luecker S."/>
            <person name="Lage O.M."/>
            <person name="Pohl T."/>
            <person name="Merkel B.J."/>
            <person name="Hornburger P."/>
            <person name="Mueller R.-W."/>
            <person name="Bruemmer F."/>
            <person name="Labrenz M."/>
            <person name="Spormann A.M."/>
            <person name="Op Den Camp H."/>
            <person name="Overmann J."/>
            <person name="Amann R."/>
            <person name="Jetten M.S.M."/>
            <person name="Mascher T."/>
            <person name="Medema M.H."/>
            <person name="Devos D.P."/>
            <person name="Kaster A.-K."/>
            <person name="Ovreas L."/>
            <person name="Rohde M."/>
            <person name="Galperin M.Y."/>
            <person name="Jogler C."/>
        </authorList>
    </citation>
    <scope>NUCLEOTIDE SEQUENCE [LARGE SCALE GENOMIC DNA]</scope>
    <source>
        <strain evidence="3 4">CA85</strain>
    </source>
</reference>
<evidence type="ECO:0000256" key="2">
    <source>
        <dbReference type="SAM" id="Phobius"/>
    </source>
</evidence>
<feature type="transmembrane region" description="Helical" evidence="2">
    <location>
        <begin position="57"/>
        <end position="78"/>
    </location>
</feature>
<dbReference type="EMBL" id="SJPK01000002">
    <property type="protein sequence ID" value="TWT74158.1"/>
    <property type="molecule type" value="Genomic_DNA"/>
</dbReference>
<keyword evidence="2" id="KW-1133">Transmembrane helix</keyword>
<feature type="transmembrane region" description="Helical" evidence="2">
    <location>
        <begin position="173"/>
        <end position="198"/>
    </location>
</feature>
<feature type="transmembrane region" description="Helical" evidence="2">
    <location>
        <begin position="267"/>
        <end position="288"/>
    </location>
</feature>
<evidence type="ECO:0000256" key="1">
    <source>
        <dbReference type="SAM" id="MobiDB-lite"/>
    </source>
</evidence>
<name>A0A5C5YGA0_9BACT</name>
<feature type="transmembrane region" description="Helical" evidence="2">
    <location>
        <begin position="128"/>
        <end position="152"/>
    </location>
</feature>
<evidence type="ECO:0000313" key="4">
    <source>
        <dbReference type="Proteomes" id="UP000318053"/>
    </source>
</evidence>
<organism evidence="3 4">
    <name type="scientific">Allorhodopirellula solitaria</name>
    <dbReference type="NCBI Taxonomy" id="2527987"/>
    <lineage>
        <taxon>Bacteria</taxon>
        <taxon>Pseudomonadati</taxon>
        <taxon>Planctomycetota</taxon>
        <taxon>Planctomycetia</taxon>
        <taxon>Pirellulales</taxon>
        <taxon>Pirellulaceae</taxon>
        <taxon>Allorhodopirellula</taxon>
    </lineage>
</organism>
<dbReference type="RefSeq" id="WP_146390190.1">
    <property type="nucleotide sequence ID" value="NZ_SJPK01000002.1"/>
</dbReference>
<accession>A0A5C5YGA0</accession>
<sequence length="369" mass="39261">MSTDSSPEPRSPEAAAAATSSARRSDVVHGPEKRLFDGIRTWVDVFPWLRLVRVCRVAGGPVWVTHVLVVSLVWMWGIDWLGGSGAGPGPAWVVVPSELLPAASATMPSDAWATFPLGTFGIALDWKMMLWTVLVWIPTMMALLRVGALLTAGRDIPSYLSTFRAVGQRLRGAPVIVLLPTVVAASFWLIAWGATWSAVAIGGSSEHSTWATWLSLPIVLPATVVAALLIFAGKLAVPLGLAAAMIEPDADPIDSLSRGYEYTLRRLPQLALLVLVAAVISLVIVWAYAGLAQVGRGVALSVDPVNTSLLACLSILPSVIAVMLLWSMFGGIYLLLRQSAGGKEVEDLAIDSGHWKSPKMPSVQQPPPG</sequence>
<dbReference type="Proteomes" id="UP000318053">
    <property type="component" value="Unassembled WGS sequence"/>
</dbReference>
<feature type="transmembrane region" description="Helical" evidence="2">
    <location>
        <begin position="218"/>
        <end position="246"/>
    </location>
</feature>
<feature type="transmembrane region" description="Helical" evidence="2">
    <location>
        <begin position="308"/>
        <end position="336"/>
    </location>
</feature>
<keyword evidence="2" id="KW-0812">Transmembrane</keyword>
<dbReference type="OrthoDB" id="253333at2"/>
<evidence type="ECO:0000313" key="3">
    <source>
        <dbReference type="EMBL" id="TWT74158.1"/>
    </source>
</evidence>
<proteinExistence type="predicted"/>
<keyword evidence="4" id="KW-1185">Reference proteome</keyword>